<evidence type="ECO:0000259" key="5">
    <source>
        <dbReference type="Pfam" id="PF21036"/>
    </source>
</evidence>
<dbReference type="Pfam" id="PF21036">
    <property type="entry name" value="EryCIII-like_N"/>
    <property type="match status" value="1"/>
</dbReference>
<evidence type="ECO:0000313" key="6">
    <source>
        <dbReference type="EMBL" id="PSK97843.1"/>
    </source>
</evidence>
<evidence type="ECO:0000256" key="1">
    <source>
        <dbReference type="ARBA" id="ARBA00006962"/>
    </source>
</evidence>
<dbReference type="PANTHER" id="PTHR48050">
    <property type="entry name" value="STEROL 3-BETA-GLUCOSYLTRANSFERASE"/>
    <property type="match status" value="1"/>
</dbReference>
<keyword evidence="7" id="KW-1185">Reference proteome</keyword>
<protein>
    <submittedName>
        <fullName evidence="6">L-2-deoxyfucosyltransferase</fullName>
    </submittedName>
</protein>
<dbReference type="EMBL" id="PYGA01000007">
    <property type="protein sequence ID" value="PSK97843.1"/>
    <property type="molecule type" value="Genomic_DNA"/>
</dbReference>
<dbReference type="RefSeq" id="WP_106583161.1">
    <property type="nucleotide sequence ID" value="NZ_PYGA01000007.1"/>
</dbReference>
<dbReference type="InterPro" id="IPR048284">
    <property type="entry name" value="EryCIII-like_N"/>
</dbReference>
<dbReference type="Proteomes" id="UP000240542">
    <property type="component" value="Unassembled WGS sequence"/>
</dbReference>
<accession>A0A2P8DKV4</accession>
<organism evidence="6 7">
    <name type="scientific">Murinocardiopsis flavida</name>
    <dbReference type="NCBI Taxonomy" id="645275"/>
    <lineage>
        <taxon>Bacteria</taxon>
        <taxon>Bacillati</taxon>
        <taxon>Actinomycetota</taxon>
        <taxon>Actinomycetes</taxon>
        <taxon>Streptosporangiales</taxon>
        <taxon>Nocardiopsidaceae</taxon>
        <taxon>Murinocardiopsis</taxon>
    </lineage>
</organism>
<sequence length="420" mass="46123">MRVIVTQIAASTHLYRMAPLAWALKTAGHEVVVAAPPDFLGAVERTGLSAVAVGRASRLAERLAATPIETTVYGSGFDLAEDRPEILTYQYVRGCLAAFASSTGWDFPVDDSMYDDLVAFSRDWRPDLVLWDANTFAGPVAARASGAAHVRVTLGRDHWARMRELYLDMRRDLRQNDDDPVEEWMSERLGRYGCEFTEDAVFGQRTVDWMPSWLRLPVRHEYLPVRHVPHNSPKAIAPWLSARRKQRPRACVSMGYTMREMFGGRMTFDPSMLFEAVHDLDLDVVALLDPIALPDAPKVPANVRIAGYVPLGYLLDSCDAIIHHGGPGTTADAIVKAVPQILVPDPLYDIHRIGPDVAAQGLGFHLPAGDASAALLRSALKGLIGDPQYAERAEAARREALSAPTPNDLVGHLESLASMT</sequence>
<keyword evidence="2 6" id="KW-0328">Glycosyltransferase</keyword>
<comment type="caution">
    <text evidence="6">The sequence shown here is derived from an EMBL/GenBank/DDBJ whole genome shotgun (WGS) entry which is preliminary data.</text>
</comment>
<feature type="domain" description="Erythromycin biosynthesis protein CIII-like C-terminal" evidence="4">
    <location>
        <begin position="272"/>
        <end position="416"/>
    </location>
</feature>
<dbReference type="GO" id="GO:0016758">
    <property type="term" value="F:hexosyltransferase activity"/>
    <property type="evidence" value="ECO:0007669"/>
    <property type="project" value="UniProtKB-ARBA"/>
</dbReference>
<gene>
    <name evidence="6" type="ORF">CLV63_107239</name>
</gene>
<dbReference type="InterPro" id="IPR010610">
    <property type="entry name" value="EryCIII-like_C"/>
</dbReference>
<proteinExistence type="inferred from homology"/>
<evidence type="ECO:0000256" key="2">
    <source>
        <dbReference type="ARBA" id="ARBA00022676"/>
    </source>
</evidence>
<dbReference type="PANTHER" id="PTHR48050:SF13">
    <property type="entry name" value="STEROL 3-BETA-GLUCOSYLTRANSFERASE UGT80A2"/>
    <property type="match status" value="1"/>
</dbReference>
<evidence type="ECO:0000313" key="7">
    <source>
        <dbReference type="Proteomes" id="UP000240542"/>
    </source>
</evidence>
<evidence type="ECO:0000259" key="4">
    <source>
        <dbReference type="Pfam" id="PF06722"/>
    </source>
</evidence>
<name>A0A2P8DKV4_9ACTN</name>
<dbReference type="Gene3D" id="3.40.50.2000">
    <property type="entry name" value="Glycogen Phosphorylase B"/>
    <property type="match status" value="2"/>
</dbReference>
<dbReference type="InterPro" id="IPR002213">
    <property type="entry name" value="UDP_glucos_trans"/>
</dbReference>
<dbReference type="InterPro" id="IPR050426">
    <property type="entry name" value="Glycosyltransferase_28"/>
</dbReference>
<evidence type="ECO:0000256" key="3">
    <source>
        <dbReference type="ARBA" id="ARBA00022679"/>
    </source>
</evidence>
<comment type="similarity">
    <text evidence="1">Belongs to the glycosyltransferase 28 family.</text>
</comment>
<dbReference type="CDD" id="cd03784">
    <property type="entry name" value="GT1_Gtf-like"/>
    <property type="match status" value="1"/>
</dbReference>
<dbReference type="OrthoDB" id="5488434at2"/>
<dbReference type="SUPFAM" id="SSF53756">
    <property type="entry name" value="UDP-Glycosyltransferase/glycogen phosphorylase"/>
    <property type="match status" value="1"/>
</dbReference>
<dbReference type="GO" id="GO:0008194">
    <property type="term" value="F:UDP-glycosyltransferase activity"/>
    <property type="evidence" value="ECO:0007669"/>
    <property type="project" value="InterPro"/>
</dbReference>
<reference evidence="6 7" key="1">
    <citation type="submission" date="2018-03" db="EMBL/GenBank/DDBJ databases">
        <title>Genomic Encyclopedia of Archaeal and Bacterial Type Strains, Phase II (KMG-II): from individual species to whole genera.</title>
        <authorList>
            <person name="Goeker M."/>
        </authorList>
    </citation>
    <scope>NUCLEOTIDE SEQUENCE [LARGE SCALE GENOMIC DNA]</scope>
    <source>
        <strain evidence="6 7">DSM 45312</strain>
    </source>
</reference>
<keyword evidence="3 6" id="KW-0808">Transferase</keyword>
<dbReference type="AlphaFoldDB" id="A0A2P8DKV4"/>
<feature type="domain" description="Erythromycin biosynthesis protein CIII-like N-terminal" evidence="5">
    <location>
        <begin position="22"/>
        <end position="255"/>
    </location>
</feature>
<dbReference type="Pfam" id="PF06722">
    <property type="entry name" value="EryCIII-like_C"/>
    <property type="match status" value="1"/>
</dbReference>
<dbReference type="GO" id="GO:0017000">
    <property type="term" value="P:antibiotic biosynthetic process"/>
    <property type="evidence" value="ECO:0007669"/>
    <property type="project" value="UniProtKB-ARBA"/>
</dbReference>